<name>A0A285D7G0_9BACI</name>
<keyword evidence="3" id="KW-1185">Reference proteome</keyword>
<reference evidence="2 3" key="1">
    <citation type="submission" date="2017-08" db="EMBL/GenBank/DDBJ databases">
        <authorList>
            <person name="de Groot N.N."/>
        </authorList>
    </citation>
    <scope>NUCLEOTIDE SEQUENCE [LARGE SCALE GENOMIC DNA]</scope>
    <source>
        <strain evidence="2 3">JC228</strain>
    </source>
</reference>
<protein>
    <submittedName>
        <fullName evidence="2">Uncharacterized protein</fullName>
    </submittedName>
</protein>
<evidence type="ECO:0000313" key="3">
    <source>
        <dbReference type="Proteomes" id="UP000219546"/>
    </source>
</evidence>
<evidence type="ECO:0000256" key="1">
    <source>
        <dbReference type="SAM" id="Phobius"/>
    </source>
</evidence>
<keyword evidence="1" id="KW-0472">Membrane</keyword>
<organism evidence="2 3">
    <name type="scientific">Bacillus oleivorans</name>
    <dbReference type="NCBI Taxonomy" id="1448271"/>
    <lineage>
        <taxon>Bacteria</taxon>
        <taxon>Bacillati</taxon>
        <taxon>Bacillota</taxon>
        <taxon>Bacilli</taxon>
        <taxon>Bacillales</taxon>
        <taxon>Bacillaceae</taxon>
        <taxon>Bacillus</taxon>
    </lineage>
</organism>
<gene>
    <name evidence="2" type="ORF">SAMN05877753_1176</name>
</gene>
<proteinExistence type="predicted"/>
<feature type="transmembrane region" description="Helical" evidence="1">
    <location>
        <begin position="6"/>
        <end position="26"/>
    </location>
</feature>
<keyword evidence="1" id="KW-0812">Transmembrane</keyword>
<sequence>MANEFAQLAVSPLYILMVVLSILYLIFLREDKGCITTFGRIASVVYILIYLLALYLFIF</sequence>
<keyword evidence="1" id="KW-1133">Transmembrane helix</keyword>
<accession>A0A285D7G0</accession>
<dbReference type="Proteomes" id="UP000219546">
    <property type="component" value="Unassembled WGS sequence"/>
</dbReference>
<dbReference type="AlphaFoldDB" id="A0A285D7G0"/>
<evidence type="ECO:0000313" key="2">
    <source>
        <dbReference type="EMBL" id="SNX75750.1"/>
    </source>
</evidence>
<dbReference type="EMBL" id="OAOP01000017">
    <property type="protein sequence ID" value="SNX75750.1"/>
    <property type="molecule type" value="Genomic_DNA"/>
</dbReference>
<feature type="transmembrane region" description="Helical" evidence="1">
    <location>
        <begin position="38"/>
        <end position="58"/>
    </location>
</feature>